<evidence type="ECO:0000313" key="2">
    <source>
        <dbReference type="Proteomes" id="UP000029072"/>
    </source>
</evidence>
<dbReference type="EMBL" id="JGYS01000028">
    <property type="protein sequence ID" value="KFI50596.1"/>
    <property type="molecule type" value="Genomic_DNA"/>
</dbReference>
<evidence type="ECO:0000313" key="1">
    <source>
        <dbReference type="EMBL" id="KFI50596.1"/>
    </source>
</evidence>
<dbReference type="OrthoDB" id="3238257at2"/>
<organism evidence="1 2">
    <name type="scientific">Bifidobacterium callitrichos DSM 23973</name>
    <dbReference type="NCBI Taxonomy" id="1437609"/>
    <lineage>
        <taxon>Bacteria</taxon>
        <taxon>Bacillati</taxon>
        <taxon>Actinomycetota</taxon>
        <taxon>Actinomycetes</taxon>
        <taxon>Bifidobacteriales</taxon>
        <taxon>Bifidobacteriaceae</taxon>
        <taxon>Bifidobacterium</taxon>
    </lineage>
</organism>
<dbReference type="STRING" id="1437609.BCAL_1734"/>
<dbReference type="Proteomes" id="UP000029072">
    <property type="component" value="Unassembled WGS sequence"/>
</dbReference>
<dbReference type="eggNOG" id="ENOG5031Y8E">
    <property type="taxonomic scope" value="Bacteria"/>
</dbReference>
<protein>
    <submittedName>
        <fullName evidence="1">Uncharacterized protein</fullName>
    </submittedName>
</protein>
<accession>A0A086ZVP6</accession>
<sequence length="139" mass="15873">MGMTKGKPRLQRHSPPKLKRKTHRLARLVPAVLRATQYPSNMAGFGTAAGYYRVCSCGYETRNKEIFAHHLEVERLMSDVLSFLDGPNPSNAMKHRLTATAKHGKILICSCGRDYRSLIAMQEHIRYMNERPDDERFIG</sequence>
<dbReference type="AlphaFoldDB" id="A0A086ZVP6"/>
<gene>
    <name evidence="1" type="ORF">BCAL_1734</name>
</gene>
<proteinExistence type="predicted"/>
<dbReference type="RefSeq" id="WP_152600345.1">
    <property type="nucleotide sequence ID" value="NZ_JDUV01000008.1"/>
</dbReference>
<comment type="caution">
    <text evidence="1">The sequence shown here is derived from an EMBL/GenBank/DDBJ whole genome shotgun (WGS) entry which is preliminary data.</text>
</comment>
<name>A0A086ZVP6_9BIFI</name>
<reference evidence="1 2" key="1">
    <citation type="submission" date="2014-03" db="EMBL/GenBank/DDBJ databases">
        <title>Genomics of Bifidobacteria.</title>
        <authorList>
            <person name="Ventura M."/>
            <person name="Milani C."/>
            <person name="Lugli G.A."/>
        </authorList>
    </citation>
    <scope>NUCLEOTIDE SEQUENCE [LARGE SCALE GENOMIC DNA]</scope>
    <source>
        <strain evidence="1 2">DSM 23973</strain>
    </source>
</reference>